<dbReference type="Pfam" id="PF00072">
    <property type="entry name" value="Response_reg"/>
    <property type="match status" value="1"/>
</dbReference>
<dbReference type="PROSITE" id="PS50110">
    <property type="entry name" value="RESPONSE_REGULATORY"/>
    <property type="match status" value="1"/>
</dbReference>
<evidence type="ECO:0000256" key="3">
    <source>
        <dbReference type="PROSITE-ProRule" id="PRU00169"/>
    </source>
</evidence>
<dbReference type="AlphaFoldDB" id="A0A1M6NCV0"/>
<evidence type="ECO:0000256" key="2">
    <source>
        <dbReference type="ARBA" id="ARBA00024867"/>
    </source>
</evidence>
<sequence length="231" mass="26968">MFRIAVCDDNDAVCSAIENTIDGFFKTESIHYEIDSFQSGEELLEELNDHVKYDLIYLDIELAQLNGVAVGRYIRENLLDDYTQIAFISAKPSYALELFQIRPIHFLVKPFTPRQVIGILEKAMELQGRQIKIFSYKTGKVENRIPFKDIMYFSSETKKIIVHTRNGKDSFYGKLSELNLPDTEFIQIHKSFIVNKQYVKRFKFDSVLLSNEEELPISRAYRKIVRENLMS</sequence>
<evidence type="ECO:0000256" key="1">
    <source>
        <dbReference type="ARBA" id="ARBA00018672"/>
    </source>
</evidence>
<feature type="modified residue" description="4-aspartylphosphate" evidence="3">
    <location>
        <position position="59"/>
    </location>
</feature>
<dbReference type="SMART" id="SM00850">
    <property type="entry name" value="LytTR"/>
    <property type="match status" value="1"/>
</dbReference>
<reference evidence="6 7" key="1">
    <citation type="submission" date="2016-11" db="EMBL/GenBank/DDBJ databases">
        <authorList>
            <person name="Jaros S."/>
            <person name="Januszkiewicz K."/>
            <person name="Wedrychowicz H."/>
        </authorList>
    </citation>
    <scope>NUCLEOTIDE SEQUENCE [LARGE SCALE GENOMIC DNA]</scope>
    <source>
        <strain evidence="6 7">DSM 14214</strain>
    </source>
</reference>
<dbReference type="InterPro" id="IPR007492">
    <property type="entry name" value="LytTR_DNA-bd_dom"/>
</dbReference>
<dbReference type="InterPro" id="IPR011006">
    <property type="entry name" value="CheY-like_superfamily"/>
</dbReference>
<dbReference type="PANTHER" id="PTHR37299">
    <property type="entry name" value="TRANSCRIPTIONAL REGULATOR-RELATED"/>
    <property type="match status" value="1"/>
</dbReference>
<dbReference type="RefSeq" id="WP_072849485.1">
    <property type="nucleotide sequence ID" value="NZ_FRAH01000010.1"/>
</dbReference>
<dbReference type="Pfam" id="PF04397">
    <property type="entry name" value="LytTR"/>
    <property type="match status" value="1"/>
</dbReference>
<dbReference type="GO" id="GO:0000156">
    <property type="term" value="F:phosphorelay response regulator activity"/>
    <property type="evidence" value="ECO:0007669"/>
    <property type="project" value="InterPro"/>
</dbReference>
<accession>A0A1M6NCV0</accession>
<evidence type="ECO:0000259" key="5">
    <source>
        <dbReference type="PROSITE" id="PS50930"/>
    </source>
</evidence>
<comment type="function">
    <text evidence="2">May play the central regulatory role in sporulation. It may be an element of the effector pathway responsible for the activation of sporulation genes in response to nutritional stress. Spo0A may act in concert with spo0H (a sigma factor) to control the expression of some genes that are critical to the sporulation process.</text>
</comment>
<evidence type="ECO:0000259" key="4">
    <source>
        <dbReference type="PROSITE" id="PS50110"/>
    </source>
</evidence>
<proteinExistence type="predicted"/>
<dbReference type="GeneID" id="78176252"/>
<dbReference type="GO" id="GO:0003677">
    <property type="term" value="F:DNA binding"/>
    <property type="evidence" value="ECO:0007669"/>
    <property type="project" value="InterPro"/>
</dbReference>
<organism evidence="6 7">
    <name type="scientific">Anaerotignum lactatifermentans DSM 14214</name>
    <dbReference type="NCBI Taxonomy" id="1121323"/>
    <lineage>
        <taxon>Bacteria</taxon>
        <taxon>Bacillati</taxon>
        <taxon>Bacillota</taxon>
        <taxon>Clostridia</taxon>
        <taxon>Lachnospirales</taxon>
        <taxon>Anaerotignaceae</taxon>
        <taxon>Anaerotignum</taxon>
    </lineage>
</organism>
<keyword evidence="7" id="KW-1185">Reference proteome</keyword>
<dbReference type="PANTHER" id="PTHR37299:SF1">
    <property type="entry name" value="STAGE 0 SPORULATION PROTEIN A HOMOLOG"/>
    <property type="match status" value="1"/>
</dbReference>
<dbReference type="SUPFAM" id="SSF52172">
    <property type="entry name" value="CheY-like"/>
    <property type="match status" value="1"/>
</dbReference>
<dbReference type="EMBL" id="FRAH01000010">
    <property type="protein sequence ID" value="SHJ93565.1"/>
    <property type="molecule type" value="Genomic_DNA"/>
</dbReference>
<dbReference type="Gene3D" id="3.40.50.2300">
    <property type="match status" value="1"/>
</dbReference>
<protein>
    <recommendedName>
        <fullName evidence="1">Stage 0 sporulation protein A homolog</fullName>
    </recommendedName>
</protein>
<dbReference type="Proteomes" id="UP000183975">
    <property type="component" value="Unassembled WGS sequence"/>
</dbReference>
<dbReference type="OrthoDB" id="9802383at2"/>
<dbReference type="InterPro" id="IPR046947">
    <property type="entry name" value="LytR-like"/>
</dbReference>
<feature type="domain" description="HTH LytTR-type" evidence="5">
    <location>
        <begin position="134"/>
        <end position="231"/>
    </location>
</feature>
<dbReference type="CDD" id="cd00156">
    <property type="entry name" value="REC"/>
    <property type="match status" value="1"/>
</dbReference>
<name>A0A1M6NCV0_9FIRM</name>
<dbReference type="Gene3D" id="2.40.50.1020">
    <property type="entry name" value="LytTr DNA-binding domain"/>
    <property type="match status" value="1"/>
</dbReference>
<dbReference type="SMART" id="SM00448">
    <property type="entry name" value="REC"/>
    <property type="match status" value="1"/>
</dbReference>
<dbReference type="PROSITE" id="PS50930">
    <property type="entry name" value="HTH_LYTTR"/>
    <property type="match status" value="1"/>
</dbReference>
<evidence type="ECO:0000313" key="6">
    <source>
        <dbReference type="EMBL" id="SHJ93565.1"/>
    </source>
</evidence>
<evidence type="ECO:0000313" key="7">
    <source>
        <dbReference type="Proteomes" id="UP000183975"/>
    </source>
</evidence>
<keyword evidence="3" id="KW-0597">Phosphoprotein</keyword>
<gene>
    <name evidence="6" type="ORF">SAMN02745138_00825</name>
</gene>
<dbReference type="InterPro" id="IPR001789">
    <property type="entry name" value="Sig_transdc_resp-reg_receiver"/>
</dbReference>
<feature type="domain" description="Response regulatory" evidence="4">
    <location>
        <begin position="3"/>
        <end position="124"/>
    </location>
</feature>